<dbReference type="InterPro" id="IPR035437">
    <property type="entry name" value="SNase_OB-fold_sf"/>
</dbReference>
<evidence type="ECO:0000259" key="7">
    <source>
        <dbReference type="PROSITE" id="PS51644"/>
    </source>
</evidence>
<evidence type="ECO:0000256" key="2">
    <source>
        <dbReference type="ARBA" id="ARBA00022490"/>
    </source>
</evidence>
<dbReference type="PROSITE" id="PS50304">
    <property type="entry name" value="TUDOR"/>
    <property type="match status" value="2"/>
</dbReference>
<name>A0AAD9RS59_9HYME</name>
<dbReference type="InterPro" id="IPR002999">
    <property type="entry name" value="Tudor"/>
</dbReference>
<dbReference type="CDD" id="cd20379">
    <property type="entry name" value="Tudor_dTUD-like"/>
    <property type="match status" value="1"/>
</dbReference>
<dbReference type="Gene3D" id="3.30.420.610">
    <property type="entry name" value="LOTUS domain-like"/>
    <property type="match status" value="2"/>
</dbReference>
<organism evidence="8 9">
    <name type="scientific">Odynerus spinipes</name>
    <dbReference type="NCBI Taxonomy" id="1348599"/>
    <lineage>
        <taxon>Eukaryota</taxon>
        <taxon>Metazoa</taxon>
        <taxon>Ecdysozoa</taxon>
        <taxon>Arthropoda</taxon>
        <taxon>Hexapoda</taxon>
        <taxon>Insecta</taxon>
        <taxon>Pterygota</taxon>
        <taxon>Neoptera</taxon>
        <taxon>Endopterygota</taxon>
        <taxon>Hymenoptera</taxon>
        <taxon>Apocrita</taxon>
        <taxon>Aculeata</taxon>
        <taxon>Vespoidea</taxon>
        <taxon>Vespidae</taxon>
        <taxon>Eumeninae</taxon>
        <taxon>Odynerus</taxon>
    </lineage>
</organism>
<accession>A0AAD9RS59</accession>
<dbReference type="Gene3D" id="2.30.30.140">
    <property type="match status" value="3"/>
</dbReference>
<feature type="region of interest" description="Disordered" evidence="5">
    <location>
        <begin position="160"/>
        <end position="184"/>
    </location>
</feature>
<dbReference type="InterPro" id="IPR041966">
    <property type="entry name" value="LOTUS-like"/>
</dbReference>
<evidence type="ECO:0000256" key="5">
    <source>
        <dbReference type="SAM" id="MobiDB-lite"/>
    </source>
</evidence>
<dbReference type="GO" id="GO:0007283">
    <property type="term" value="P:spermatogenesis"/>
    <property type="evidence" value="ECO:0007669"/>
    <property type="project" value="UniProtKB-KW"/>
</dbReference>
<dbReference type="GO" id="GO:0030154">
    <property type="term" value="P:cell differentiation"/>
    <property type="evidence" value="ECO:0007669"/>
    <property type="project" value="UniProtKB-ARBA"/>
</dbReference>
<feature type="compositionally biased region" description="Polar residues" evidence="5">
    <location>
        <begin position="168"/>
        <end position="178"/>
    </location>
</feature>
<keyword evidence="4" id="KW-0221">Differentiation</keyword>
<comment type="caution">
    <text evidence="8">The sequence shown here is derived from an EMBL/GenBank/DDBJ whole genome shotgun (WGS) entry which is preliminary data.</text>
</comment>
<protein>
    <recommendedName>
        <fullName evidence="10">Tudor domain-containing protein 7</fullName>
    </recommendedName>
</protein>
<dbReference type="InterPro" id="IPR050621">
    <property type="entry name" value="Tudor_domain_containing"/>
</dbReference>
<dbReference type="GO" id="GO:0005737">
    <property type="term" value="C:cytoplasm"/>
    <property type="evidence" value="ECO:0007669"/>
    <property type="project" value="UniProtKB-SubCell"/>
</dbReference>
<dbReference type="Proteomes" id="UP001258017">
    <property type="component" value="Unassembled WGS sequence"/>
</dbReference>
<proteinExistence type="predicted"/>
<dbReference type="AlphaFoldDB" id="A0AAD9RS59"/>
<reference evidence="8" key="2">
    <citation type="journal article" date="2023" name="Commun. Biol.">
        <title>Intrasexual cuticular hydrocarbon dimorphism in a wasp sheds light on hydrocarbon biosynthesis genes in Hymenoptera.</title>
        <authorList>
            <person name="Moris V.C."/>
            <person name="Podsiadlowski L."/>
            <person name="Martin S."/>
            <person name="Oeyen J.P."/>
            <person name="Donath A."/>
            <person name="Petersen M."/>
            <person name="Wilbrandt J."/>
            <person name="Misof B."/>
            <person name="Liedtke D."/>
            <person name="Thamm M."/>
            <person name="Scheiner R."/>
            <person name="Schmitt T."/>
            <person name="Niehuis O."/>
        </authorList>
    </citation>
    <scope>NUCLEOTIDE SEQUENCE</scope>
    <source>
        <strain evidence="8">GBR_01_08_01A</strain>
    </source>
</reference>
<dbReference type="EMBL" id="JAIFRP010000023">
    <property type="protein sequence ID" value="KAK2584964.1"/>
    <property type="molecule type" value="Genomic_DNA"/>
</dbReference>
<reference evidence="8" key="1">
    <citation type="submission" date="2021-08" db="EMBL/GenBank/DDBJ databases">
        <authorList>
            <person name="Misof B."/>
            <person name="Oliver O."/>
            <person name="Podsiadlowski L."/>
            <person name="Donath A."/>
            <person name="Peters R."/>
            <person name="Mayer C."/>
            <person name="Rust J."/>
            <person name="Gunkel S."/>
            <person name="Lesny P."/>
            <person name="Martin S."/>
            <person name="Oeyen J.P."/>
            <person name="Petersen M."/>
            <person name="Panagiotis P."/>
            <person name="Wilbrandt J."/>
            <person name="Tanja T."/>
        </authorList>
    </citation>
    <scope>NUCLEOTIDE SEQUENCE</scope>
    <source>
        <strain evidence="8">GBR_01_08_01A</strain>
        <tissue evidence="8">Thorax + abdomen</tissue>
    </source>
</reference>
<comment type="subcellular location">
    <subcellularLocation>
        <location evidence="1">Cytoplasm</location>
    </subcellularLocation>
</comment>
<feature type="domain" description="HTH OST-type" evidence="7">
    <location>
        <begin position="2"/>
        <end position="74"/>
    </location>
</feature>
<dbReference type="InterPro" id="IPR025605">
    <property type="entry name" value="OST-HTH/LOTUS_dom"/>
</dbReference>
<evidence type="ECO:0008006" key="10">
    <source>
        <dbReference type="Google" id="ProtNLM"/>
    </source>
</evidence>
<keyword evidence="4" id="KW-0744">Spermatogenesis</keyword>
<evidence type="ECO:0000256" key="3">
    <source>
        <dbReference type="ARBA" id="ARBA00022737"/>
    </source>
</evidence>
<feature type="domain" description="Tudor" evidence="6">
    <location>
        <begin position="745"/>
        <end position="804"/>
    </location>
</feature>
<evidence type="ECO:0000259" key="6">
    <source>
        <dbReference type="PROSITE" id="PS50304"/>
    </source>
</evidence>
<feature type="domain" description="Tudor" evidence="6">
    <location>
        <begin position="976"/>
        <end position="1034"/>
    </location>
</feature>
<dbReference type="SMART" id="SM00333">
    <property type="entry name" value="TUDOR"/>
    <property type="match status" value="3"/>
</dbReference>
<dbReference type="Pfam" id="PF12872">
    <property type="entry name" value="OST-HTH"/>
    <property type="match status" value="1"/>
</dbReference>
<dbReference type="Gene3D" id="2.40.50.90">
    <property type="match status" value="3"/>
</dbReference>
<dbReference type="PANTHER" id="PTHR22948:SF76">
    <property type="entry name" value="FI20010P1-RELATED"/>
    <property type="match status" value="1"/>
</dbReference>
<dbReference type="PANTHER" id="PTHR22948">
    <property type="entry name" value="TUDOR DOMAIN CONTAINING PROTEIN"/>
    <property type="match status" value="1"/>
</dbReference>
<keyword evidence="2" id="KW-0963">Cytoplasm</keyword>
<evidence type="ECO:0000256" key="4">
    <source>
        <dbReference type="ARBA" id="ARBA00022871"/>
    </source>
</evidence>
<evidence type="ECO:0000313" key="8">
    <source>
        <dbReference type="EMBL" id="KAK2584964.1"/>
    </source>
</evidence>
<keyword evidence="3" id="KW-0677">Repeat</keyword>
<keyword evidence="9" id="KW-1185">Reference proteome</keyword>
<evidence type="ECO:0000256" key="1">
    <source>
        <dbReference type="ARBA" id="ARBA00004496"/>
    </source>
</evidence>
<gene>
    <name evidence="8" type="ORF">KPH14_002552</name>
</gene>
<sequence length="1118" mass="125898">MDRDKVISNLRAALLSSKGGVHIDEVNRDFKTIIGENIPFRKLGFQSLDAFLKSIPGIRLTNKGGQTYVEALPTEKSCHLTKLVSNQKTACKKKLQKGSYRNLTPFRMPHSTRKVVYPGKNVNANSSIHLRNSTTNNTSQKAKSIVPLMQVSTGYISASSLGRPRYMQPSSEVPNSPSKRLKDRKPDAIQTILNQSVNKPNNNVLFKSNDNGEKLATPVITSRPKTMQKYAEATNEKWPLNISERLKINTDIPSNSFKSNNVSTPPQHSEVLSPLSPAQLIGNNKQFSFINTVPLKAKEQKQKETVKSVPTSTQDPLSKLEVRARNLNLPDPVYRIVSKQSKNPKESAIYAHIKVGPHTYSNYPDDAHSDDEALRMAVERAMIDLTEKYGSLPNITKTTSKELIQKRIIAIVNTHMNGVFKHQIPVYYKQEHGECLPTGWFDVIEDCSDIILEKGADNSIILQRHEIGKEKRPESISPKSDKIQLNPIGPIVPGQLQLPEDPYWIVHVCCVISTVDVWVRLAGSDYSDKFDVMVAEMLEYYNRNQPSVKTVETGNYYAIFEDECWHRVRCEELDSNTGVATVLFIDHGDEGQRSCSDLRVLDKKFCSLPAQAMRMCLASLEDFSDCETVLVHIEKLLLGQTFYVEVLDHGVDKDGPYATVEFYDTSGPDDVNLNKVLYKKILHNIIALPQLNIAGQVTEAFVSHVEKNGDVYVQIQTEGMKYLVHLINRFTTSGLTADILKYSIVTAVDRTKKYFVSVDGNWYRGEITDIYSNDQVKIFLIDFGNTVLASKANLLHLEKLSDVLTKYPAQALKVHLHNIEKSMFNEKMVSRLIKLAPQSEPILVKVITHSSTGIPVVELFKRIQPDNVLASINTTLSYEEFKRTNGDGNNNIKTRKRVERTTSRVGVNEDDDSIKSLKPPKITGLGEFFDIHVTMAAHPGNFTVQPLDDKRSLEAMMIELQDVCLAYQGSYPSVDSIKEGKLYAAKHIDEHWYRVCVSNIINENMVTVYFCDFGDVSILSLDKLQPLRSQFLELPYQAIKARLVGIKPVNMDWSVEDCLRFQRLVLEKNFVSIVVESGHDVSNPADTILGLKLIDVETAEDIYIDQLLVEEGRAVYTD</sequence>
<dbReference type="SUPFAM" id="SSF63748">
    <property type="entry name" value="Tudor/PWWP/MBT"/>
    <property type="match status" value="3"/>
</dbReference>
<evidence type="ECO:0000313" key="9">
    <source>
        <dbReference type="Proteomes" id="UP001258017"/>
    </source>
</evidence>
<dbReference type="Pfam" id="PF00567">
    <property type="entry name" value="TUDOR"/>
    <property type="match status" value="3"/>
</dbReference>
<dbReference type="CDD" id="cd09972">
    <property type="entry name" value="LOTUS_TDRD_OSKAR"/>
    <property type="match status" value="1"/>
</dbReference>
<dbReference type="PROSITE" id="PS51644">
    <property type="entry name" value="HTH_OST"/>
    <property type="match status" value="1"/>
</dbReference>